<dbReference type="Proteomes" id="UP000050741">
    <property type="component" value="Unassembled WGS sequence"/>
</dbReference>
<reference evidence="3" key="2">
    <citation type="submission" date="2016-06" db="UniProtKB">
        <authorList>
            <consortium name="WormBaseParasite"/>
        </authorList>
    </citation>
    <scope>IDENTIFICATION</scope>
</reference>
<keyword evidence="2" id="KW-1185">Reference proteome</keyword>
<keyword evidence="1" id="KW-0472">Membrane</keyword>
<protein>
    <submittedName>
        <fullName evidence="3">F-box domain-containing protein</fullName>
    </submittedName>
</protein>
<dbReference type="Pfam" id="PF09803">
    <property type="entry name" value="Pet100"/>
    <property type="match status" value="1"/>
</dbReference>
<dbReference type="GO" id="GO:0005739">
    <property type="term" value="C:mitochondrion"/>
    <property type="evidence" value="ECO:0007669"/>
    <property type="project" value="InterPro"/>
</dbReference>
<sequence>MLSPMEKQHHHLIKKAPTPQQLEALRKLKLNSPRLNFRFKIEVFRFCIYVFFPVACVWAFNSPFFEEKSQEFFEDFGLQFGRTPESIRRHSEKMKKFKDEWSETKQREDHAKLLREQMEFESARRKKMVWVCDDAMFDLLHFLQCTDHRHVNLVSRRFRWLSALVAQRYPPRVIRALLVTGTIPRDQQNDGQRLSNSVTDQLFVGNSISVCPLVGPPYAVDFATVGPPATISRIAELEISDFIGPQLIQFLRVSAPLLDECCLIFDDFENFVQFHSVKFIVQFFALFPANRSVELRFASSLTAPLFIQRPSLFECTEMGVECTTDFPLDCLQGWLCQDEALEEGKRKRHLDIRFSVFVHVQHCLTAVQHFANSLRQRFLNATNCCSFIVEIELLGGPHIPELDTFTERNERTGECLAFTRDHLIRVYFLERRKRSIDDSGEEKEGGDDQIDEGRVAANGAEVVGSDLDYDEHALSMHRSVVFIRQITQGDISTG</sequence>
<accession>A0A183BTH6</accession>
<keyword evidence="1" id="KW-1133">Transmembrane helix</keyword>
<evidence type="ECO:0000313" key="2">
    <source>
        <dbReference type="Proteomes" id="UP000050741"/>
    </source>
</evidence>
<organism evidence="2 3">
    <name type="scientific">Globodera pallida</name>
    <name type="common">Potato cyst nematode worm</name>
    <name type="synonym">Heterodera pallida</name>
    <dbReference type="NCBI Taxonomy" id="36090"/>
    <lineage>
        <taxon>Eukaryota</taxon>
        <taxon>Metazoa</taxon>
        <taxon>Ecdysozoa</taxon>
        <taxon>Nematoda</taxon>
        <taxon>Chromadorea</taxon>
        <taxon>Rhabditida</taxon>
        <taxon>Tylenchina</taxon>
        <taxon>Tylenchomorpha</taxon>
        <taxon>Tylenchoidea</taxon>
        <taxon>Heteroderidae</taxon>
        <taxon>Heteroderinae</taxon>
        <taxon>Globodera</taxon>
    </lineage>
</organism>
<proteinExistence type="predicted"/>
<reference evidence="2" key="1">
    <citation type="submission" date="2014-05" db="EMBL/GenBank/DDBJ databases">
        <title>The genome and life-stage specific transcriptomes of Globodera pallida elucidate key aspects of plant parasitism by a cyst nematode.</title>
        <authorList>
            <person name="Cotton J.A."/>
            <person name="Lilley C.J."/>
            <person name="Jones L.M."/>
            <person name="Kikuchi T."/>
            <person name="Reid A.J."/>
            <person name="Thorpe P."/>
            <person name="Tsai I.J."/>
            <person name="Beasley H."/>
            <person name="Blok V."/>
            <person name="Cock P.J.A."/>
            <person name="Van den Akker S.E."/>
            <person name="Holroyd N."/>
            <person name="Hunt M."/>
            <person name="Mantelin S."/>
            <person name="Naghra H."/>
            <person name="Pain A."/>
            <person name="Palomares-Rius J.E."/>
            <person name="Zarowiecki M."/>
            <person name="Berriman M."/>
            <person name="Jones J.T."/>
            <person name="Urwin P.E."/>
        </authorList>
    </citation>
    <scope>NUCLEOTIDE SEQUENCE [LARGE SCALE GENOMIC DNA]</scope>
    <source>
        <strain evidence="2">Lindley</strain>
    </source>
</reference>
<name>A0A183BTH6_GLOPA</name>
<dbReference type="GO" id="GO:0033617">
    <property type="term" value="P:mitochondrial respiratory chain complex IV assembly"/>
    <property type="evidence" value="ECO:0007669"/>
    <property type="project" value="InterPro"/>
</dbReference>
<dbReference type="AlphaFoldDB" id="A0A183BTH6"/>
<evidence type="ECO:0000256" key="1">
    <source>
        <dbReference type="SAM" id="Phobius"/>
    </source>
</evidence>
<evidence type="ECO:0000313" key="3">
    <source>
        <dbReference type="WBParaSite" id="GPLIN_000391200"/>
    </source>
</evidence>
<dbReference type="WBParaSite" id="GPLIN_000391200">
    <property type="protein sequence ID" value="GPLIN_000391200"/>
    <property type="gene ID" value="GPLIN_000391200"/>
</dbReference>
<feature type="transmembrane region" description="Helical" evidence="1">
    <location>
        <begin position="43"/>
        <end position="60"/>
    </location>
</feature>
<dbReference type="InterPro" id="IPR018625">
    <property type="entry name" value="Pet100"/>
</dbReference>
<keyword evidence="1" id="KW-0812">Transmembrane</keyword>